<evidence type="ECO:0000256" key="10">
    <source>
        <dbReference type="ARBA" id="ARBA00037219"/>
    </source>
</evidence>
<evidence type="ECO:0000256" key="4">
    <source>
        <dbReference type="ARBA" id="ARBA00022553"/>
    </source>
</evidence>
<evidence type="ECO:0000313" key="16">
    <source>
        <dbReference type="EMBL" id="MBV3393030.1"/>
    </source>
</evidence>
<feature type="transmembrane region" description="Helical" evidence="12">
    <location>
        <begin position="152"/>
        <end position="175"/>
    </location>
</feature>
<keyword evidence="7" id="KW-0902">Two-component regulatory system</keyword>
<dbReference type="EMBL" id="JAHOEL010000041">
    <property type="protein sequence ID" value="MBV3393030.1"/>
    <property type="molecule type" value="Genomic_DNA"/>
</dbReference>
<evidence type="ECO:0000256" key="11">
    <source>
        <dbReference type="ARBA" id="ARBA00040841"/>
    </source>
</evidence>
<dbReference type="PROSITE" id="PS50885">
    <property type="entry name" value="HAMP"/>
    <property type="match status" value="1"/>
</dbReference>
<evidence type="ECO:0000256" key="6">
    <source>
        <dbReference type="ARBA" id="ARBA00022777"/>
    </source>
</evidence>
<feature type="domain" description="Histidine kinase" evidence="13">
    <location>
        <begin position="232"/>
        <end position="447"/>
    </location>
</feature>
<evidence type="ECO:0000256" key="12">
    <source>
        <dbReference type="SAM" id="Phobius"/>
    </source>
</evidence>
<dbReference type="AlphaFoldDB" id="A0AAW4MYY2"/>
<keyword evidence="5" id="KW-0808">Transferase</keyword>
<dbReference type="PANTHER" id="PTHR45528:SF11">
    <property type="entry name" value="HISTIDINE KINASE"/>
    <property type="match status" value="1"/>
</dbReference>
<evidence type="ECO:0000256" key="9">
    <source>
        <dbReference type="ARBA" id="ARBA00023136"/>
    </source>
</evidence>
<keyword evidence="12" id="KW-1133">Transmembrane helix</keyword>
<dbReference type="CDD" id="cd00082">
    <property type="entry name" value="HisKA"/>
    <property type="match status" value="1"/>
</dbReference>
<keyword evidence="12" id="KW-0812">Transmembrane</keyword>
<dbReference type="InterPro" id="IPR003661">
    <property type="entry name" value="HisK_dim/P_dom"/>
</dbReference>
<dbReference type="InterPro" id="IPR005467">
    <property type="entry name" value="His_kinase_dom"/>
</dbReference>
<comment type="function">
    <text evidence="10">Member of the two-component regulatory system HssS/HssR involved in intracellular heme homeostasis and tempering of staphylococcal virulence. HssS functions as a heme sensor histidine kinase which is autophosphorylated at a histidine residue and transfers its phosphate group to an aspartate residue of HssR. HssR/HssS activates the expression of hrtAB, an efflux pump, in response to extracellular heme, hemin, hemoglobin or blood.</text>
</comment>
<comment type="caution">
    <text evidence="15">The sequence shown here is derived from an EMBL/GenBank/DDBJ whole genome shotgun (WGS) entry which is preliminary data.</text>
</comment>
<comment type="subcellular location">
    <subcellularLocation>
        <location evidence="2">Membrane</location>
        <topology evidence="2">Multi-pass membrane protein</topology>
    </subcellularLocation>
</comment>
<dbReference type="FunFam" id="3.30.565.10:FF:000006">
    <property type="entry name" value="Sensor histidine kinase WalK"/>
    <property type="match status" value="1"/>
</dbReference>
<accession>A0AAW4MYY2</accession>
<keyword evidence="9 12" id="KW-0472">Membrane</keyword>
<dbReference type="Proteomes" id="UP001196408">
    <property type="component" value="Unassembled WGS sequence"/>
</dbReference>
<dbReference type="InterPro" id="IPR050398">
    <property type="entry name" value="HssS/ArlS-like"/>
</dbReference>
<dbReference type="InterPro" id="IPR003660">
    <property type="entry name" value="HAMP_dom"/>
</dbReference>
<evidence type="ECO:0000313" key="18">
    <source>
        <dbReference type="Proteomes" id="UP001197492"/>
    </source>
</evidence>
<dbReference type="SMART" id="SM00387">
    <property type="entry name" value="HATPase_c"/>
    <property type="match status" value="1"/>
</dbReference>
<organism evidence="15 17">
    <name type="scientific">Catenibacterium mitsuokai</name>
    <dbReference type="NCBI Taxonomy" id="100886"/>
    <lineage>
        <taxon>Bacteria</taxon>
        <taxon>Bacillati</taxon>
        <taxon>Bacillota</taxon>
        <taxon>Erysipelotrichia</taxon>
        <taxon>Erysipelotrichales</taxon>
        <taxon>Coprobacillaceae</taxon>
        <taxon>Catenibacterium</taxon>
    </lineage>
</organism>
<dbReference type="Pfam" id="PF00672">
    <property type="entry name" value="HAMP"/>
    <property type="match status" value="1"/>
</dbReference>
<dbReference type="Pfam" id="PF00512">
    <property type="entry name" value="HisKA"/>
    <property type="match status" value="1"/>
</dbReference>
<name>A0AAW4MYY2_9FIRM</name>
<dbReference type="CDD" id="cd06225">
    <property type="entry name" value="HAMP"/>
    <property type="match status" value="1"/>
</dbReference>
<reference evidence="15 18" key="1">
    <citation type="submission" date="2021-06" db="EMBL/GenBank/DDBJ databases">
        <title>Collection of gut derived symbiotic bacterial strains cultured from healthy donors.</title>
        <authorList>
            <person name="Lin H."/>
            <person name="Littmann E."/>
            <person name="Pamer E.G."/>
        </authorList>
    </citation>
    <scope>NUCLEOTIDE SEQUENCE</scope>
    <source>
        <strain evidence="16 18">MSK.21.70</strain>
        <strain evidence="15">MSK.21.82</strain>
    </source>
</reference>
<dbReference type="RefSeq" id="WP_217747811.1">
    <property type="nucleotide sequence ID" value="NZ_JAHOEB010000041.1"/>
</dbReference>
<keyword evidence="4" id="KW-0597">Phosphoprotein</keyword>
<dbReference type="EC" id="2.7.13.3" evidence="3"/>
<comment type="catalytic activity">
    <reaction evidence="1">
        <text>ATP + protein L-histidine = ADP + protein N-phospho-L-histidine.</text>
        <dbReference type="EC" id="2.7.13.3"/>
    </reaction>
</comment>
<dbReference type="PANTHER" id="PTHR45528">
    <property type="entry name" value="SENSOR HISTIDINE KINASE CPXA"/>
    <property type="match status" value="1"/>
</dbReference>
<dbReference type="PROSITE" id="PS50109">
    <property type="entry name" value="HIS_KIN"/>
    <property type="match status" value="1"/>
</dbReference>
<protein>
    <recommendedName>
        <fullName evidence="11">Heme sensor protein HssS</fullName>
        <ecNumber evidence="3">2.7.13.3</ecNumber>
    </recommendedName>
</protein>
<evidence type="ECO:0000259" key="13">
    <source>
        <dbReference type="PROSITE" id="PS50109"/>
    </source>
</evidence>
<dbReference type="EMBL" id="JAHOEF010000043">
    <property type="protein sequence ID" value="MBV3383021.1"/>
    <property type="molecule type" value="Genomic_DNA"/>
</dbReference>
<evidence type="ECO:0000256" key="1">
    <source>
        <dbReference type="ARBA" id="ARBA00000085"/>
    </source>
</evidence>
<dbReference type="Pfam" id="PF02518">
    <property type="entry name" value="HATPase_c"/>
    <property type="match status" value="1"/>
</dbReference>
<evidence type="ECO:0000313" key="15">
    <source>
        <dbReference type="EMBL" id="MBV3383021.1"/>
    </source>
</evidence>
<proteinExistence type="predicted"/>
<keyword evidence="6 15" id="KW-0418">Kinase</keyword>
<evidence type="ECO:0000256" key="5">
    <source>
        <dbReference type="ARBA" id="ARBA00022679"/>
    </source>
</evidence>
<dbReference type="Proteomes" id="UP001197492">
    <property type="component" value="Unassembled WGS sequence"/>
</dbReference>
<dbReference type="GO" id="GO:0005886">
    <property type="term" value="C:plasma membrane"/>
    <property type="evidence" value="ECO:0007669"/>
    <property type="project" value="TreeGrafter"/>
</dbReference>
<dbReference type="GO" id="GO:0000155">
    <property type="term" value="F:phosphorelay sensor kinase activity"/>
    <property type="evidence" value="ECO:0007669"/>
    <property type="project" value="InterPro"/>
</dbReference>
<evidence type="ECO:0000256" key="2">
    <source>
        <dbReference type="ARBA" id="ARBA00004141"/>
    </source>
</evidence>
<keyword evidence="18" id="KW-1185">Reference proteome</keyword>
<dbReference type="FunFam" id="1.10.287.130:FF:000001">
    <property type="entry name" value="Two-component sensor histidine kinase"/>
    <property type="match status" value="1"/>
</dbReference>
<evidence type="ECO:0000256" key="7">
    <source>
        <dbReference type="ARBA" id="ARBA00023012"/>
    </source>
</evidence>
<keyword evidence="8" id="KW-0843">Virulence</keyword>
<dbReference type="SMART" id="SM00304">
    <property type="entry name" value="HAMP"/>
    <property type="match status" value="1"/>
</dbReference>
<dbReference type="InterPro" id="IPR003594">
    <property type="entry name" value="HATPase_dom"/>
</dbReference>
<evidence type="ECO:0000259" key="14">
    <source>
        <dbReference type="PROSITE" id="PS50885"/>
    </source>
</evidence>
<feature type="domain" description="HAMP" evidence="14">
    <location>
        <begin position="172"/>
        <end position="224"/>
    </location>
</feature>
<sequence>MKSIYSKLVIGFLLTSLLSFSICCFFTIKSYNRDSDQLALEELEHSSDHIADLIKLIDDKDQDKILADYSETSEMSFTVTCEGQTKNYGHVNKKLILKDDELKTLATSKDKSLRSEGIISQYAKAFKIDNQTYVITVQKDFSSTKDIFMKSYTSAAIIFMMTGSIVFLIVADIIVKPISRLTKVTDELAKGNYKVRVNYEGKDEISSLYASFNQMAVRLAKQETIRQQFISDVSHEFQTPLTAISGFATILKNENLTDEQRQKYADIILFNSNRLSHLSKNMLQLTLLDGEDTSLDKSEFPLIEQLNRVIEMEDNAALSKDIEIEFIHPKKEFIIEADESRMEQVWINLLSNAIKYTNEHGVVTVEVRRTATELQVRFEDTGVGMSQDAISHIFERFYRQDKSRTIEGNGLGLSIVKRIIDLHHYKIDVESQEDVGSVFTVYIPYEMFTGLTKKKKD</sequence>
<evidence type="ECO:0000313" key="17">
    <source>
        <dbReference type="Proteomes" id="UP001196408"/>
    </source>
</evidence>
<dbReference type="CDD" id="cd00075">
    <property type="entry name" value="HATPase"/>
    <property type="match status" value="1"/>
</dbReference>
<gene>
    <name evidence="15" type="ORF">KSV97_07285</name>
    <name evidence="16" type="ORF">KSW06_07155</name>
</gene>
<evidence type="ECO:0000256" key="8">
    <source>
        <dbReference type="ARBA" id="ARBA00023026"/>
    </source>
</evidence>
<dbReference type="SMART" id="SM00388">
    <property type="entry name" value="HisKA"/>
    <property type="match status" value="1"/>
</dbReference>
<evidence type="ECO:0000256" key="3">
    <source>
        <dbReference type="ARBA" id="ARBA00012438"/>
    </source>
</evidence>